<accession>A0A2W5B009</accession>
<dbReference type="EMBL" id="QFNY01000331">
    <property type="protein sequence ID" value="PZO98039.1"/>
    <property type="molecule type" value="Genomic_DNA"/>
</dbReference>
<evidence type="ECO:0000256" key="2">
    <source>
        <dbReference type="SAM" id="SignalP"/>
    </source>
</evidence>
<evidence type="ECO:0000313" key="3">
    <source>
        <dbReference type="EMBL" id="PZO98039.1"/>
    </source>
</evidence>
<gene>
    <name evidence="3" type="ORF">DI609_11670</name>
</gene>
<feature type="signal peptide" evidence="2">
    <location>
        <begin position="1"/>
        <end position="28"/>
    </location>
</feature>
<name>A0A2W5B009_9CORY</name>
<reference evidence="3 4" key="1">
    <citation type="submission" date="2017-11" db="EMBL/GenBank/DDBJ databases">
        <title>Infants hospitalized years apart are colonized by the same room-sourced microbial strains.</title>
        <authorList>
            <person name="Brooks B."/>
            <person name="Olm M.R."/>
            <person name="Firek B.A."/>
            <person name="Baker R."/>
            <person name="Thomas B.C."/>
            <person name="Morowitz M.J."/>
            <person name="Banfield J.F."/>
        </authorList>
    </citation>
    <scope>NUCLEOTIDE SEQUENCE [LARGE SCALE GENOMIC DNA]</scope>
    <source>
        <strain evidence="3">S2_012_000_R3_87</strain>
    </source>
</reference>
<keyword evidence="2" id="KW-0732">Signal</keyword>
<evidence type="ECO:0000313" key="4">
    <source>
        <dbReference type="Proteomes" id="UP000249451"/>
    </source>
</evidence>
<organism evidence="3 4">
    <name type="scientific">Corynebacterium urealyticum</name>
    <dbReference type="NCBI Taxonomy" id="43771"/>
    <lineage>
        <taxon>Bacteria</taxon>
        <taxon>Bacillati</taxon>
        <taxon>Actinomycetota</taxon>
        <taxon>Actinomycetes</taxon>
        <taxon>Mycobacteriales</taxon>
        <taxon>Corynebacteriaceae</taxon>
        <taxon>Corynebacterium</taxon>
    </lineage>
</organism>
<proteinExistence type="predicted"/>
<comment type="caution">
    <text evidence="3">The sequence shown here is derived from an EMBL/GenBank/DDBJ whole genome shotgun (WGS) entry which is preliminary data.</text>
</comment>
<feature type="non-terminal residue" evidence="3">
    <location>
        <position position="54"/>
    </location>
</feature>
<protein>
    <submittedName>
        <fullName evidence="3">Cell surface protein</fullName>
    </submittedName>
</protein>
<feature type="region of interest" description="Disordered" evidence="1">
    <location>
        <begin position="35"/>
        <end position="54"/>
    </location>
</feature>
<feature type="chain" id="PRO_5039422242" evidence="2">
    <location>
        <begin position="29"/>
        <end position="54"/>
    </location>
</feature>
<dbReference type="Proteomes" id="UP000249451">
    <property type="component" value="Unassembled WGS sequence"/>
</dbReference>
<sequence>MSKAIAGKKAAAFSAAFAIALSAGVVGADATVAQAQEGETSDVQPNSDGYSVTI</sequence>
<evidence type="ECO:0000256" key="1">
    <source>
        <dbReference type="SAM" id="MobiDB-lite"/>
    </source>
</evidence>
<dbReference type="AlphaFoldDB" id="A0A2W5B009"/>